<keyword evidence="4 5" id="KW-0326">Glycosidase</keyword>
<dbReference type="PROSITE" id="PS51257">
    <property type="entry name" value="PROKAR_LIPOPROTEIN"/>
    <property type="match status" value="1"/>
</dbReference>
<dbReference type="PRINTS" id="PR00740">
    <property type="entry name" value="GLHYDRLASE27"/>
</dbReference>
<gene>
    <name evidence="7" type="ORF">Q4Q39_01985</name>
</gene>
<dbReference type="PANTHER" id="PTHR11452:SF75">
    <property type="entry name" value="ALPHA-GALACTOSIDASE MEL1"/>
    <property type="match status" value="1"/>
</dbReference>
<accession>A0ABT8WWV4</accession>
<evidence type="ECO:0000256" key="1">
    <source>
        <dbReference type="ARBA" id="ARBA00009743"/>
    </source>
</evidence>
<dbReference type="PANTHER" id="PTHR11452">
    <property type="entry name" value="ALPHA-GALACTOSIDASE/ALPHA-N-ACETYLGALACTOSAMINIDASE"/>
    <property type="match status" value="1"/>
</dbReference>
<dbReference type="InterPro" id="IPR002241">
    <property type="entry name" value="Glyco_hydro_27"/>
</dbReference>
<reference evidence="7" key="1">
    <citation type="submission" date="2023-07" db="EMBL/GenBank/DDBJ databases">
        <title>Two novel species in the genus Flavivirga.</title>
        <authorList>
            <person name="Kwon K."/>
        </authorList>
    </citation>
    <scope>NUCLEOTIDE SEQUENCE</scope>
    <source>
        <strain evidence="7">KACC 14157</strain>
    </source>
</reference>
<dbReference type="GO" id="GO:0016787">
    <property type="term" value="F:hydrolase activity"/>
    <property type="evidence" value="ECO:0007669"/>
    <property type="project" value="UniProtKB-KW"/>
</dbReference>
<dbReference type="EC" id="3.2.1.22" evidence="5"/>
<dbReference type="Pfam" id="PF16499">
    <property type="entry name" value="Melibiase_2"/>
    <property type="match status" value="1"/>
</dbReference>
<keyword evidence="5" id="KW-1015">Disulfide bond</keyword>
<dbReference type="Pfam" id="PF17801">
    <property type="entry name" value="Melibiase_C"/>
    <property type="match status" value="1"/>
</dbReference>
<comment type="caution">
    <text evidence="7">The sequence shown here is derived from an EMBL/GenBank/DDBJ whole genome shotgun (WGS) entry which is preliminary data.</text>
</comment>
<comment type="similarity">
    <text evidence="1 5">Belongs to the glycosyl hydrolase 27 family.</text>
</comment>
<evidence type="ECO:0000313" key="7">
    <source>
        <dbReference type="EMBL" id="MDO5986161.1"/>
    </source>
</evidence>
<keyword evidence="8" id="KW-1185">Reference proteome</keyword>
<dbReference type="InterPro" id="IPR041233">
    <property type="entry name" value="Melibiase_C"/>
</dbReference>
<sequence length="431" mass="48684">MLKINKSTILVCAILIAIGTSCSKQNKQVVEESNKVVAQTVTNKLSGLAPTPPMGWNSWNWYGKQDINEKAVMGTIDAMASNGLRDAGYKYVIVDGGWRDTILGPKGELLVHKTKFPRGMKFLADYAHAKGMKFGLHVVPGTHDCGGDEVGAYNKEEVHLKQFVDWELDFIKLDLCRYNLDPCEPCTPYRNSWTEETIEDVYKKWSGLLANCGRDITFSISAYTFRDWYPETCNMARTTGDIESRIHNGAYFNRDTKKHSHLSVLDIAEVNNHYADKAGNGYWNDPDMMVTGENGLNETEQTSHFALWCMMSSPLFMGSDPITIGDFEKQLLMNKEMVAINQDPLEQGRIVKRDGISQVWHKKLKDGKSALLFLSLKGGKLKGISFDLRKIGFDKNAKIRDVINHKDLNINRDVISFQLKKHESKMLVLSK</sequence>
<dbReference type="InterPro" id="IPR013780">
    <property type="entry name" value="Glyco_hydro_b"/>
</dbReference>
<dbReference type="Gene3D" id="3.20.20.70">
    <property type="entry name" value="Aldolase class I"/>
    <property type="match status" value="1"/>
</dbReference>
<protein>
    <recommendedName>
        <fullName evidence="5">Alpha-galactosidase</fullName>
        <ecNumber evidence="5">3.2.1.22</ecNumber>
    </recommendedName>
    <alternativeName>
        <fullName evidence="5">Melibiase</fullName>
    </alternativeName>
</protein>
<proteinExistence type="inferred from homology"/>
<dbReference type="SUPFAM" id="SSF51445">
    <property type="entry name" value="(Trans)glycosidases"/>
    <property type="match status" value="1"/>
</dbReference>
<evidence type="ECO:0000259" key="6">
    <source>
        <dbReference type="Pfam" id="PF17801"/>
    </source>
</evidence>
<evidence type="ECO:0000256" key="2">
    <source>
        <dbReference type="ARBA" id="ARBA00022729"/>
    </source>
</evidence>
<dbReference type="EMBL" id="JAUOEM010000001">
    <property type="protein sequence ID" value="MDO5986161.1"/>
    <property type="molecule type" value="Genomic_DNA"/>
</dbReference>
<dbReference type="Gene3D" id="2.60.40.1180">
    <property type="entry name" value="Golgi alpha-mannosidase II"/>
    <property type="match status" value="1"/>
</dbReference>
<evidence type="ECO:0000256" key="3">
    <source>
        <dbReference type="ARBA" id="ARBA00022801"/>
    </source>
</evidence>
<dbReference type="InterPro" id="IPR017853">
    <property type="entry name" value="GH"/>
</dbReference>
<dbReference type="Proteomes" id="UP001176891">
    <property type="component" value="Unassembled WGS sequence"/>
</dbReference>
<dbReference type="CDD" id="cd14792">
    <property type="entry name" value="GH27"/>
    <property type="match status" value="1"/>
</dbReference>
<evidence type="ECO:0000256" key="5">
    <source>
        <dbReference type="RuleBase" id="RU361168"/>
    </source>
</evidence>
<organism evidence="7 8">
    <name type="scientific">Flavivirga amylovorans</name>
    <dbReference type="NCBI Taxonomy" id="870486"/>
    <lineage>
        <taxon>Bacteria</taxon>
        <taxon>Pseudomonadati</taxon>
        <taxon>Bacteroidota</taxon>
        <taxon>Flavobacteriia</taxon>
        <taxon>Flavobacteriales</taxon>
        <taxon>Flavobacteriaceae</taxon>
        <taxon>Flavivirga</taxon>
    </lineage>
</organism>
<dbReference type="SUPFAM" id="SSF51011">
    <property type="entry name" value="Glycosyl hydrolase domain"/>
    <property type="match status" value="1"/>
</dbReference>
<feature type="domain" description="Alpha galactosidase C-terminal" evidence="6">
    <location>
        <begin position="355"/>
        <end position="429"/>
    </location>
</feature>
<dbReference type="InterPro" id="IPR013785">
    <property type="entry name" value="Aldolase_TIM"/>
</dbReference>
<name>A0ABT8WWV4_9FLAO</name>
<keyword evidence="3 5" id="KW-0378">Hydrolase</keyword>
<evidence type="ECO:0000256" key="4">
    <source>
        <dbReference type="ARBA" id="ARBA00023295"/>
    </source>
</evidence>
<keyword evidence="2" id="KW-0732">Signal</keyword>
<comment type="catalytic activity">
    <reaction evidence="5">
        <text>Hydrolysis of terminal, non-reducing alpha-D-galactose residues in alpha-D-galactosides, including galactose oligosaccharides, galactomannans and galactolipids.</text>
        <dbReference type="EC" id="3.2.1.22"/>
    </reaction>
</comment>
<dbReference type="RefSeq" id="WP_303280682.1">
    <property type="nucleotide sequence ID" value="NZ_BAABCZ010000016.1"/>
</dbReference>
<evidence type="ECO:0000313" key="8">
    <source>
        <dbReference type="Proteomes" id="UP001176891"/>
    </source>
</evidence>